<dbReference type="EMBL" id="LGUG01000002">
    <property type="protein sequence ID" value="KON99399.1"/>
    <property type="molecule type" value="Genomic_DNA"/>
</dbReference>
<proteinExistence type="predicted"/>
<accession>A0A0D1XTA9</accession>
<reference evidence="3 5" key="2">
    <citation type="submission" date="2016-10" db="EMBL/GenBank/DDBJ databases">
        <authorList>
            <person name="de Groot N.N."/>
        </authorList>
    </citation>
    <scope>NUCLEOTIDE SEQUENCE [LARGE SCALE GENOMIC DNA]</scope>
    <source>
        <strain evidence="3 5">DSM 2895</strain>
    </source>
</reference>
<reference evidence="2 4" key="1">
    <citation type="submission" date="2015-07" db="EMBL/GenBank/DDBJ databases">
        <title>Fjat-14205 dsm 2895.</title>
        <authorList>
            <person name="Liu B."/>
            <person name="Wang J."/>
            <person name="Zhu Y."/>
            <person name="Liu G."/>
            <person name="Chen Q."/>
            <person name="Chen Z."/>
            <person name="Lan J."/>
            <person name="Che J."/>
            <person name="Ge C."/>
            <person name="Shi H."/>
            <person name="Pan Z."/>
            <person name="Liu X."/>
        </authorList>
    </citation>
    <scope>NUCLEOTIDE SEQUENCE [LARGE SCALE GENOMIC DNA]</scope>
    <source>
        <strain evidence="2 4">DSM 2895</strain>
    </source>
</reference>
<sequence>MKKVATAFLTISLLATTPVFAAEQESNQIQQEEGMTEQGEGYYWSKDLTVDEILAQEGMKSALESFCDKFPQAKAYKIMGSKVEKIENDEKKNVIHLFLASDEKESFFLEFDIETEKITEYTQAVENISESELPDKVQASLDKVYSLSPEVKNLKLYGSTMYSSTIKGEEGSKKYSLRFNESGKIVEGKTTGKEFSITFDETGKVLYFYFDSLPLVNLEGNTKEEKAQDLLKRLYGEEANEYKIKKVNEISKDDPNYKENKDFMRGSIVFMPTSSEKEPILVQFNTKDELTMSEVTTRDFLEDVGLL</sequence>
<gene>
    <name evidence="2" type="ORF">AF333_01390</name>
    <name evidence="3" type="ORF">SAMN04487909_15053</name>
</gene>
<protein>
    <recommendedName>
        <fullName evidence="6">Peptidase propeptide and YPEB domain-containing protein</fullName>
    </recommendedName>
</protein>
<keyword evidence="4" id="KW-1185">Reference proteome</keyword>
<keyword evidence="1" id="KW-0732">Signal</keyword>
<dbReference type="RefSeq" id="WP_043066325.1">
    <property type="nucleotide sequence ID" value="NZ_BJOA01000264.1"/>
</dbReference>
<evidence type="ECO:0000256" key="1">
    <source>
        <dbReference type="SAM" id="SignalP"/>
    </source>
</evidence>
<dbReference type="GeneID" id="42303868"/>
<evidence type="ECO:0000313" key="4">
    <source>
        <dbReference type="Proteomes" id="UP000037269"/>
    </source>
</evidence>
<dbReference type="Proteomes" id="UP000037269">
    <property type="component" value="Unassembled WGS sequence"/>
</dbReference>
<organism evidence="2 4">
    <name type="scientific">Aneurinibacillus migulanus</name>
    <name type="common">Bacillus migulanus</name>
    <dbReference type="NCBI Taxonomy" id="47500"/>
    <lineage>
        <taxon>Bacteria</taxon>
        <taxon>Bacillati</taxon>
        <taxon>Bacillota</taxon>
        <taxon>Bacilli</taxon>
        <taxon>Bacillales</taxon>
        <taxon>Paenibacillaceae</taxon>
        <taxon>Aneurinibacillus group</taxon>
        <taxon>Aneurinibacillus</taxon>
    </lineage>
</organism>
<evidence type="ECO:0000313" key="3">
    <source>
        <dbReference type="EMBL" id="SDK35838.1"/>
    </source>
</evidence>
<dbReference type="EMBL" id="FNED01000050">
    <property type="protein sequence ID" value="SDK35838.1"/>
    <property type="molecule type" value="Genomic_DNA"/>
</dbReference>
<feature type="chain" id="PRO_5010414713" description="Peptidase propeptide and YPEB domain-containing protein" evidence="1">
    <location>
        <begin position="22"/>
        <end position="307"/>
    </location>
</feature>
<dbReference type="OrthoDB" id="2686275at2"/>
<evidence type="ECO:0000313" key="2">
    <source>
        <dbReference type="EMBL" id="KON99399.1"/>
    </source>
</evidence>
<name>A0A0D1XTA9_ANEMI</name>
<feature type="signal peptide" evidence="1">
    <location>
        <begin position="1"/>
        <end position="21"/>
    </location>
</feature>
<dbReference type="Proteomes" id="UP000182836">
    <property type="component" value="Unassembled WGS sequence"/>
</dbReference>
<dbReference type="AlphaFoldDB" id="A0A0D1XTA9"/>
<evidence type="ECO:0000313" key="5">
    <source>
        <dbReference type="Proteomes" id="UP000182836"/>
    </source>
</evidence>
<evidence type="ECO:0008006" key="6">
    <source>
        <dbReference type="Google" id="ProtNLM"/>
    </source>
</evidence>
<dbReference type="PATRIC" id="fig|47500.8.peg.290"/>